<dbReference type="SMART" id="SM00060">
    <property type="entry name" value="FN3"/>
    <property type="match status" value="3"/>
</dbReference>
<evidence type="ECO:0000313" key="7">
    <source>
        <dbReference type="Proteomes" id="UP000410492"/>
    </source>
</evidence>
<dbReference type="GO" id="GO:0007155">
    <property type="term" value="P:cell adhesion"/>
    <property type="evidence" value="ECO:0007669"/>
    <property type="project" value="TreeGrafter"/>
</dbReference>
<feature type="signal peptide" evidence="3">
    <location>
        <begin position="1"/>
        <end position="24"/>
    </location>
</feature>
<dbReference type="PANTHER" id="PTHR11348:SF34">
    <property type="entry name" value="EPIDERMAL CELL SURFACE RECEPTOR-RELATED"/>
    <property type="match status" value="1"/>
</dbReference>
<feature type="domain" description="VWFC" evidence="4">
    <location>
        <begin position="509"/>
        <end position="583"/>
    </location>
</feature>
<feature type="domain" description="Fibronectin type-III" evidence="5">
    <location>
        <begin position="727"/>
        <end position="829"/>
    </location>
</feature>
<sequence>MKRRLMRNLLSVLVIVATVTFAYGEDTPLTVEGISAGNEIVSTKICDIGDKNEEKCNATTTEQTKDMKQGSEEKKTNFKQGKALNFSTNINSDDHNILYTTTSEKNILNHHNIEDIDLSDVSIDEDDANEDGEAFHSKILAPKMAFSNGSTHLIRGICEKGGLTYENGEKLEIGCDSICTCENGKMDCKERCTKPYIRKGSKKYLDSFCSVKDVDDQCCQVLICADTETEALEICTHNNKTYNRDDTIKKDCSEVCTCTAGGKVHCKQRCPEQVKTSERCLELDDPLDSCCKKLFCDVEENAEPFNNNNDANNSEEDDKFHKVKRKITSARYLNSSTILVKLEDNEQNDKSEGNGDIIQNGHEEEHFHSSKDSIIIDVSDDKKDWISYRLSPGGYLFVKSAGKFLRLDGSDDIVEIENNSLGNKYSKTAAKGCSYKGKSFKFGEEYNDECNSLCVCHEIGMKCMKLQCPTYFGIDVLDPNCVEWETIPKDFVAKPPICCPESIKCKNNGSCDYKGQNFKNWEELPTNVTGCEKRCYCEMGKVECHDICPPVTALPPPNLNCPPHLATISHTPDDDCCKKWTCNTDNSIQDNHGINSMLPNGHPFNGFQHPQAPQDEIVVHTLEAIDSHTVRLAFMVPRVIVGLHGRVEVRYTHDKNSNDPSTWLLQVFAPPNDLIATASLEFDLLDLKPDTEYKIKIAVTLRDLHTTPTSRVYKIKTPKEIQITTLPPSIPIEPDLSVVDVNSTWVTVSWRKFTEYELQFIDGVQLRYKEIDGKIYAATSLIHRAVTSYTLENLKPNTKYELGIDLIPFAGQMTELHAKTMVHFTTANQVDTYGFNVTLDINQIKSQSVEISWSGVPYPEDKYVSIYRAIYQSDSGKEDHSTFKIAKRDSPTKTIIMDLKPGTRYRIWLEVYLTNGKVKTSNVQNFVTKPRLAPHIGLTSTTQDKLSRAEAGSSSTQSGDYYAPLVIVAILASLAIVSTLVLLMILLRRHNQNKAAITPPTNGTRVSQSAYDNPTYKVEIQQETIGL</sequence>
<dbReference type="InterPro" id="IPR013783">
    <property type="entry name" value="Ig-like_fold"/>
</dbReference>
<dbReference type="InterPro" id="IPR036116">
    <property type="entry name" value="FN3_sf"/>
</dbReference>
<keyword evidence="2" id="KW-1133">Transmembrane helix</keyword>
<evidence type="ECO:0000259" key="5">
    <source>
        <dbReference type="PROSITE" id="PS50853"/>
    </source>
</evidence>
<dbReference type="AlphaFoldDB" id="A0A653CU04"/>
<dbReference type="InterPro" id="IPR050941">
    <property type="entry name" value="CCN"/>
</dbReference>
<evidence type="ECO:0000256" key="1">
    <source>
        <dbReference type="ARBA" id="ARBA00022729"/>
    </source>
</evidence>
<feature type="domain" description="VWFC" evidence="4">
    <location>
        <begin position="233"/>
        <end position="297"/>
    </location>
</feature>
<organism evidence="6 7">
    <name type="scientific">Callosobruchus maculatus</name>
    <name type="common">Southern cowpea weevil</name>
    <name type="synonym">Pulse bruchid</name>
    <dbReference type="NCBI Taxonomy" id="64391"/>
    <lineage>
        <taxon>Eukaryota</taxon>
        <taxon>Metazoa</taxon>
        <taxon>Ecdysozoa</taxon>
        <taxon>Arthropoda</taxon>
        <taxon>Hexapoda</taxon>
        <taxon>Insecta</taxon>
        <taxon>Pterygota</taxon>
        <taxon>Neoptera</taxon>
        <taxon>Endopterygota</taxon>
        <taxon>Coleoptera</taxon>
        <taxon>Polyphaga</taxon>
        <taxon>Cucujiformia</taxon>
        <taxon>Chrysomeloidea</taxon>
        <taxon>Chrysomelidae</taxon>
        <taxon>Bruchinae</taxon>
        <taxon>Bruchini</taxon>
        <taxon>Callosobruchus</taxon>
    </lineage>
</organism>
<reference evidence="6 7" key="1">
    <citation type="submission" date="2019-01" db="EMBL/GenBank/DDBJ databases">
        <authorList>
            <person name="Sayadi A."/>
        </authorList>
    </citation>
    <scope>NUCLEOTIDE SEQUENCE [LARGE SCALE GENOMIC DNA]</scope>
</reference>
<evidence type="ECO:0000259" key="4">
    <source>
        <dbReference type="PROSITE" id="PS50184"/>
    </source>
</evidence>
<feature type="domain" description="Fibronectin type-III" evidence="5">
    <location>
        <begin position="833"/>
        <end position="931"/>
    </location>
</feature>
<dbReference type="OrthoDB" id="6022609at2759"/>
<dbReference type="SMART" id="SM00214">
    <property type="entry name" value="VWC"/>
    <property type="match status" value="4"/>
</dbReference>
<evidence type="ECO:0000313" key="6">
    <source>
        <dbReference type="EMBL" id="VEN50573.1"/>
    </source>
</evidence>
<dbReference type="PANTHER" id="PTHR11348">
    <property type="entry name" value="CONNECTIVE TISSUE GROWTH FACTOR-RELATED"/>
    <property type="match status" value="1"/>
</dbReference>
<dbReference type="Gene3D" id="2.60.40.10">
    <property type="entry name" value="Immunoglobulins"/>
    <property type="match status" value="3"/>
</dbReference>
<dbReference type="CDD" id="cd00063">
    <property type="entry name" value="FN3"/>
    <property type="match status" value="2"/>
</dbReference>
<evidence type="ECO:0000256" key="3">
    <source>
        <dbReference type="SAM" id="SignalP"/>
    </source>
</evidence>
<evidence type="ECO:0008006" key="8">
    <source>
        <dbReference type="Google" id="ProtNLM"/>
    </source>
</evidence>
<keyword evidence="1 3" id="KW-0732">Signal</keyword>
<proteinExistence type="predicted"/>
<gene>
    <name evidence="6" type="ORF">CALMAC_LOCUS11297</name>
</gene>
<protein>
    <recommendedName>
        <fullName evidence="8">Epidermal cell surface receptor</fullName>
    </recommendedName>
</protein>
<keyword evidence="2" id="KW-0812">Transmembrane</keyword>
<keyword evidence="7" id="KW-1185">Reference proteome</keyword>
<feature type="chain" id="PRO_5024933930" description="Epidermal cell surface receptor" evidence="3">
    <location>
        <begin position="25"/>
        <end position="1027"/>
    </location>
</feature>
<dbReference type="PROSITE" id="PS50853">
    <property type="entry name" value="FN3"/>
    <property type="match status" value="2"/>
</dbReference>
<dbReference type="Proteomes" id="UP000410492">
    <property type="component" value="Unassembled WGS sequence"/>
</dbReference>
<dbReference type="SUPFAM" id="SSF49265">
    <property type="entry name" value="Fibronectin type III"/>
    <property type="match status" value="2"/>
</dbReference>
<keyword evidence="2" id="KW-0472">Membrane</keyword>
<dbReference type="EMBL" id="CAACVG010008653">
    <property type="protein sequence ID" value="VEN50573.1"/>
    <property type="molecule type" value="Genomic_DNA"/>
</dbReference>
<dbReference type="GO" id="GO:0005178">
    <property type="term" value="F:integrin binding"/>
    <property type="evidence" value="ECO:0007669"/>
    <property type="project" value="TreeGrafter"/>
</dbReference>
<dbReference type="GO" id="GO:0005615">
    <property type="term" value="C:extracellular space"/>
    <property type="evidence" value="ECO:0007669"/>
    <property type="project" value="TreeGrafter"/>
</dbReference>
<feature type="transmembrane region" description="Helical" evidence="2">
    <location>
        <begin position="961"/>
        <end position="987"/>
    </location>
</feature>
<dbReference type="InterPro" id="IPR003961">
    <property type="entry name" value="FN3_dom"/>
</dbReference>
<dbReference type="InterPro" id="IPR001007">
    <property type="entry name" value="VWF_dom"/>
</dbReference>
<dbReference type="PROSITE" id="PS50184">
    <property type="entry name" value="VWFC_2"/>
    <property type="match status" value="2"/>
</dbReference>
<name>A0A653CU04_CALMS</name>
<dbReference type="Pfam" id="PF00041">
    <property type="entry name" value="fn3"/>
    <property type="match status" value="1"/>
</dbReference>
<dbReference type="GO" id="GO:0045597">
    <property type="term" value="P:positive regulation of cell differentiation"/>
    <property type="evidence" value="ECO:0007669"/>
    <property type="project" value="TreeGrafter"/>
</dbReference>
<evidence type="ECO:0000256" key="2">
    <source>
        <dbReference type="SAM" id="Phobius"/>
    </source>
</evidence>
<accession>A0A653CU04</accession>